<comment type="caution">
    <text evidence="1">The sequence shown here is derived from an EMBL/GenBank/DDBJ whole genome shotgun (WGS) entry which is preliminary data.</text>
</comment>
<dbReference type="EMBL" id="ACSE01000019">
    <property type="protein sequence ID" value="EFD88428.1"/>
    <property type="molecule type" value="Genomic_DNA"/>
</dbReference>
<gene>
    <name evidence="1" type="ORF">AWRIB429_1037</name>
</gene>
<protein>
    <submittedName>
        <fullName evidence="1">Uncharacterized protein</fullName>
    </submittedName>
</protein>
<organism evidence="1 2">
    <name type="scientific">Oenococcus oeni AWRIB429</name>
    <dbReference type="NCBI Taxonomy" id="655225"/>
    <lineage>
        <taxon>Bacteria</taxon>
        <taxon>Bacillati</taxon>
        <taxon>Bacillota</taxon>
        <taxon>Bacilli</taxon>
        <taxon>Lactobacillales</taxon>
        <taxon>Lactobacillaceae</taxon>
        <taxon>Oenococcus</taxon>
    </lineage>
</organism>
<dbReference type="Proteomes" id="UP000003075">
    <property type="component" value="Unassembled WGS sequence"/>
</dbReference>
<reference evidence="1 2" key="1">
    <citation type="journal article" date="2010" name="Appl. Microbiol. Biotechnol.">
        <title>Genotypic diversity in Oenococcus oeni by high-density microarray comparative genome hybridization and whole genome sequencing.</title>
        <authorList>
            <person name="Borneman A.R."/>
            <person name="Bartowsky E.J."/>
            <person name="McCarthy J."/>
            <person name="Chambers P.J."/>
        </authorList>
    </citation>
    <scope>NUCLEOTIDE SEQUENCE [LARGE SCALE GENOMIC DNA]</scope>
    <source>
        <strain evidence="1 2">AWRIB429</strain>
    </source>
</reference>
<sequence length="95" mass="10953">IKFAIYLLLKNPANKVGIAAKQLIKFKFGHCPFFSINKFSNRIAEMIVIGTKDKKLINQVANLNFFKNKNGNKRENQVTRPHNKIVTPTFNVIFF</sequence>
<proteinExistence type="predicted"/>
<accession>D3L9K7</accession>
<feature type="non-terminal residue" evidence="1">
    <location>
        <position position="1"/>
    </location>
</feature>
<evidence type="ECO:0000313" key="1">
    <source>
        <dbReference type="EMBL" id="EFD88428.1"/>
    </source>
</evidence>
<name>D3L9K7_OENOE</name>
<dbReference type="AlphaFoldDB" id="D3L9K7"/>
<evidence type="ECO:0000313" key="2">
    <source>
        <dbReference type="Proteomes" id="UP000003075"/>
    </source>
</evidence>